<dbReference type="OrthoDB" id="5585143at2"/>
<dbReference type="Pfam" id="PF10988">
    <property type="entry name" value="DUF2807"/>
    <property type="match status" value="1"/>
</dbReference>
<feature type="domain" description="Putative auto-transporter adhesin head GIN" evidence="2">
    <location>
        <begin position="24"/>
        <end position="64"/>
    </location>
</feature>
<feature type="region of interest" description="Disordered" evidence="1">
    <location>
        <begin position="55"/>
        <end position="80"/>
    </location>
</feature>
<evidence type="ECO:0000256" key="1">
    <source>
        <dbReference type="SAM" id="MobiDB-lite"/>
    </source>
</evidence>
<dbReference type="Gene3D" id="2.160.20.120">
    <property type="match status" value="1"/>
</dbReference>
<organism evidence="3 4">
    <name type="scientific">Flavobacterium xueshanense</name>
    <dbReference type="NCBI Taxonomy" id="935223"/>
    <lineage>
        <taxon>Bacteria</taxon>
        <taxon>Pseudomonadati</taxon>
        <taxon>Bacteroidota</taxon>
        <taxon>Flavobacteriia</taxon>
        <taxon>Flavobacteriales</taxon>
        <taxon>Flavobacteriaceae</taxon>
        <taxon>Flavobacterium</taxon>
    </lineage>
</organism>
<protein>
    <recommendedName>
        <fullName evidence="2">Putative auto-transporter adhesin head GIN domain-containing protein</fullName>
    </recommendedName>
</protein>
<evidence type="ECO:0000313" key="3">
    <source>
        <dbReference type="EMBL" id="SFE99923.1"/>
    </source>
</evidence>
<evidence type="ECO:0000313" key="4">
    <source>
        <dbReference type="Proteomes" id="UP000198596"/>
    </source>
</evidence>
<dbReference type="STRING" id="935223.SAMN04488131_10713"/>
<dbReference type="EMBL" id="FONQ01000007">
    <property type="protein sequence ID" value="SFE99923.1"/>
    <property type="molecule type" value="Genomic_DNA"/>
</dbReference>
<reference evidence="4" key="1">
    <citation type="submission" date="2016-10" db="EMBL/GenBank/DDBJ databases">
        <authorList>
            <person name="Varghese N."/>
            <person name="Submissions S."/>
        </authorList>
    </citation>
    <scope>NUCLEOTIDE SEQUENCE [LARGE SCALE GENOMIC DNA]</scope>
    <source>
        <strain evidence="4">CGMCC 1.9227</strain>
    </source>
</reference>
<keyword evidence="4" id="KW-1185">Reference proteome</keyword>
<dbReference type="AlphaFoldDB" id="A0A1I2F4K1"/>
<dbReference type="InterPro" id="IPR021255">
    <property type="entry name" value="DUF2807"/>
</dbReference>
<gene>
    <name evidence="3" type="ORF">SAMN04488131_10713</name>
</gene>
<feature type="compositionally biased region" description="Basic and acidic residues" evidence="1">
    <location>
        <begin position="58"/>
        <end position="70"/>
    </location>
</feature>
<proteinExistence type="predicted"/>
<sequence length="80" mass="8604">MIIAGRTVNFSSDLKDYNANVDCDFKTKNAKITVSGLGDSTVFYSESLNARVSGSGDVEYKGDPKKKDIKMNGSSTISKS</sequence>
<name>A0A1I2F4K1_9FLAO</name>
<accession>A0A1I2F4K1</accession>
<dbReference type="Proteomes" id="UP000198596">
    <property type="component" value="Unassembled WGS sequence"/>
</dbReference>
<evidence type="ECO:0000259" key="2">
    <source>
        <dbReference type="Pfam" id="PF10988"/>
    </source>
</evidence>